<evidence type="ECO:0000256" key="1">
    <source>
        <dbReference type="SAM" id="Phobius"/>
    </source>
</evidence>
<feature type="transmembrane region" description="Helical" evidence="1">
    <location>
        <begin position="6"/>
        <end position="24"/>
    </location>
</feature>
<proteinExistence type="predicted"/>
<keyword evidence="1" id="KW-0812">Transmembrane</keyword>
<protein>
    <submittedName>
        <fullName evidence="2">DUF3592 domain-containing protein</fullName>
    </submittedName>
</protein>
<comment type="caution">
    <text evidence="2">The sequence shown here is derived from an EMBL/GenBank/DDBJ whole genome shotgun (WGS) entry which is preliminary data.</text>
</comment>
<evidence type="ECO:0000313" key="2">
    <source>
        <dbReference type="EMBL" id="MCF7220201.1"/>
    </source>
</evidence>
<gene>
    <name evidence="2" type="ORF">L3V18_00145</name>
</gene>
<dbReference type="EMBL" id="JAKJPO010000001">
    <property type="protein sequence ID" value="MCF7220201.1"/>
    <property type="molecule type" value="Genomic_DNA"/>
</dbReference>
<accession>A0ABS9HME1</accession>
<organism evidence="2 3">
    <name type="scientific">Marilutibacter chinensis</name>
    <dbReference type="NCBI Taxonomy" id="2912247"/>
    <lineage>
        <taxon>Bacteria</taxon>
        <taxon>Pseudomonadati</taxon>
        <taxon>Pseudomonadota</taxon>
        <taxon>Gammaproteobacteria</taxon>
        <taxon>Lysobacterales</taxon>
        <taxon>Lysobacteraceae</taxon>
        <taxon>Marilutibacter</taxon>
    </lineage>
</organism>
<evidence type="ECO:0000313" key="3">
    <source>
        <dbReference type="Proteomes" id="UP001430796"/>
    </source>
</evidence>
<keyword evidence="1" id="KW-0472">Membrane</keyword>
<dbReference type="RefSeq" id="WP_237052603.1">
    <property type="nucleotide sequence ID" value="NZ_JAKJPO010000001.1"/>
</dbReference>
<keyword evidence="3" id="KW-1185">Reference proteome</keyword>
<dbReference type="Proteomes" id="UP001430796">
    <property type="component" value="Unassembled WGS sequence"/>
</dbReference>
<keyword evidence="1" id="KW-1133">Transmembrane helix</keyword>
<name>A0ABS9HME1_9GAMM</name>
<reference evidence="2" key="1">
    <citation type="submission" date="2022-01" db="EMBL/GenBank/DDBJ databases">
        <title>Lysobacter chinensis sp. nov., a bacterium isolated from cow dung compost.</title>
        <authorList>
            <person name="Liu Y."/>
        </authorList>
    </citation>
    <scope>NUCLEOTIDE SEQUENCE</scope>
    <source>
        <strain evidence="2">TLK-CK17</strain>
    </source>
</reference>
<sequence length="120" mass="13371">MAGLILGIAIPVGLALAMVAIVAWRAVQMRRLVEDGVEAEGRVIERISHATSARQSQKRLRYEYRDHDGQRHEHLSLVPDAFWNSHPVGARIAVAYVRSRPGTSAPLELVRQARQAVERS</sequence>
<reference evidence="2" key="2">
    <citation type="submission" date="2022-01" db="EMBL/GenBank/DDBJ databases">
        <authorList>
            <person name="Zhou L.Y."/>
        </authorList>
    </citation>
    <scope>NUCLEOTIDE SEQUENCE</scope>
    <source>
        <strain evidence="2">TLK-CK17</strain>
    </source>
</reference>